<feature type="transmembrane region" description="Helical" evidence="1">
    <location>
        <begin position="42"/>
        <end position="62"/>
    </location>
</feature>
<feature type="transmembrane region" description="Helical" evidence="1">
    <location>
        <begin position="324"/>
        <end position="344"/>
    </location>
</feature>
<dbReference type="RefSeq" id="WP_137090320.1">
    <property type="nucleotide sequence ID" value="NZ_CP028923.1"/>
</dbReference>
<feature type="transmembrane region" description="Helical" evidence="1">
    <location>
        <begin position="257"/>
        <end position="279"/>
    </location>
</feature>
<dbReference type="EMBL" id="CP028923">
    <property type="protein sequence ID" value="QCK14734.1"/>
    <property type="molecule type" value="Genomic_DNA"/>
</dbReference>
<gene>
    <name evidence="2" type="ORF">DCC35_08265</name>
</gene>
<reference evidence="2 3" key="1">
    <citation type="submission" date="2018-04" db="EMBL/GenBank/DDBJ databases">
        <title>Complete genome uncultured novel isolate.</title>
        <authorList>
            <person name="Merlino G."/>
        </authorList>
    </citation>
    <scope>NUCLEOTIDE SEQUENCE [LARGE SCALE GENOMIC DNA]</scope>
    <source>
        <strain evidence="3">R1DC9</strain>
    </source>
</reference>
<feature type="transmembrane region" description="Helical" evidence="1">
    <location>
        <begin position="12"/>
        <end position="30"/>
    </location>
</feature>
<keyword evidence="1" id="KW-0812">Transmembrane</keyword>
<dbReference type="AlphaFoldDB" id="A0A4D7K1J2"/>
<feature type="transmembrane region" description="Helical" evidence="1">
    <location>
        <begin position="285"/>
        <end position="303"/>
    </location>
</feature>
<keyword evidence="1" id="KW-1133">Transmembrane helix</keyword>
<accession>A0A4D7K1J2</accession>
<evidence type="ECO:0000313" key="2">
    <source>
        <dbReference type="EMBL" id="QCK14734.1"/>
    </source>
</evidence>
<evidence type="ECO:0000256" key="1">
    <source>
        <dbReference type="SAM" id="Phobius"/>
    </source>
</evidence>
<protein>
    <submittedName>
        <fullName evidence="2">Uncharacterized protein</fullName>
    </submittedName>
</protein>
<name>A0A4D7K1J2_9BACT</name>
<keyword evidence="3" id="KW-1185">Reference proteome</keyword>
<feature type="transmembrane region" description="Helical" evidence="1">
    <location>
        <begin position="156"/>
        <end position="175"/>
    </location>
</feature>
<dbReference type="KEGG" id="fpf:DCC35_08265"/>
<sequence length="388" mass="43685">MKSCNQYKSLKVLGSFNLGFAIAIIFSNFFNGTLSISHLELTGYSFFFILGLLIFIPFSFKFVAGAPSKEIKSVFIYSLIIFLFTGIFLNLATPPLRYLFLVLGGIGTSLLLACYYRLCEGKTYSSWLYSALIFGIICGEFQLTLFNKLISIDLPLTTIVSIPTFIFGAYSLLFLKPKVEKKGIHRGMHLQSLRNYRDSLIFFGLIVGTCSFLLAKKLIEEASIHFEQNSIALISTCLLLVLTENKKNKAKQISTRLSITYIAGCTAFITGFISEFYMIDSLINFLYNLSLQTVLIFILIGLFDPINTYLKSNKTSLLSIYKTLYIGIIFFSLLILIDFTGLISSNYLEIQSIIITGILSIYGILYTPIRNSANKLRNNTHKMIESNL</sequence>
<organism evidence="2 3">
    <name type="scientific">Mangrovivirga cuniculi</name>
    <dbReference type="NCBI Taxonomy" id="2715131"/>
    <lineage>
        <taxon>Bacteria</taxon>
        <taxon>Pseudomonadati</taxon>
        <taxon>Bacteroidota</taxon>
        <taxon>Cytophagia</taxon>
        <taxon>Cytophagales</taxon>
        <taxon>Mangrovivirgaceae</taxon>
        <taxon>Mangrovivirga</taxon>
    </lineage>
</organism>
<evidence type="ECO:0000313" key="3">
    <source>
        <dbReference type="Proteomes" id="UP000298616"/>
    </source>
</evidence>
<feature type="transmembrane region" description="Helical" evidence="1">
    <location>
        <begin position="350"/>
        <end position="369"/>
    </location>
</feature>
<feature type="transmembrane region" description="Helical" evidence="1">
    <location>
        <begin position="226"/>
        <end position="245"/>
    </location>
</feature>
<feature type="transmembrane region" description="Helical" evidence="1">
    <location>
        <begin position="196"/>
        <end position="214"/>
    </location>
</feature>
<feature type="transmembrane region" description="Helical" evidence="1">
    <location>
        <begin position="128"/>
        <end position="150"/>
    </location>
</feature>
<proteinExistence type="predicted"/>
<feature type="transmembrane region" description="Helical" evidence="1">
    <location>
        <begin position="98"/>
        <end position="116"/>
    </location>
</feature>
<dbReference type="Proteomes" id="UP000298616">
    <property type="component" value="Chromosome"/>
</dbReference>
<keyword evidence="1" id="KW-0472">Membrane</keyword>
<feature type="transmembrane region" description="Helical" evidence="1">
    <location>
        <begin position="74"/>
        <end position="92"/>
    </location>
</feature>